<dbReference type="InterPro" id="IPR011598">
    <property type="entry name" value="bHLH_dom"/>
</dbReference>
<evidence type="ECO:0000256" key="10">
    <source>
        <dbReference type="SAM" id="MobiDB-lite"/>
    </source>
</evidence>
<dbReference type="InterPro" id="IPR003650">
    <property type="entry name" value="Orange_dom"/>
</dbReference>
<evidence type="ECO:0000256" key="2">
    <source>
        <dbReference type="ARBA" id="ARBA00022473"/>
    </source>
</evidence>
<protein>
    <submittedName>
        <fullName evidence="13">Hes-related family bHLH transcription factor with YRPW motif 2</fullName>
    </submittedName>
</protein>
<dbReference type="GO" id="GO:0032502">
    <property type="term" value="P:developmental process"/>
    <property type="evidence" value="ECO:0007669"/>
    <property type="project" value="UniProtKB-ARBA"/>
</dbReference>
<accession>A0A8C6V3V0</accession>
<keyword evidence="14" id="KW-1185">Reference proteome</keyword>
<evidence type="ECO:0000256" key="4">
    <source>
        <dbReference type="ARBA" id="ARBA00022976"/>
    </source>
</evidence>
<evidence type="ECO:0000256" key="5">
    <source>
        <dbReference type="ARBA" id="ARBA00023015"/>
    </source>
</evidence>
<dbReference type="Pfam" id="PF00010">
    <property type="entry name" value="HLH"/>
    <property type="match status" value="1"/>
</dbReference>
<evidence type="ECO:0000259" key="11">
    <source>
        <dbReference type="PROSITE" id="PS50888"/>
    </source>
</evidence>
<evidence type="ECO:0000256" key="1">
    <source>
        <dbReference type="ARBA" id="ARBA00004123"/>
    </source>
</evidence>
<feature type="domain" description="Orange" evidence="12">
    <location>
        <begin position="111"/>
        <end position="143"/>
    </location>
</feature>
<reference evidence="13" key="1">
    <citation type="submission" date="2025-08" db="UniProtKB">
        <authorList>
            <consortium name="Ensembl"/>
        </authorList>
    </citation>
    <scope>IDENTIFICATION</scope>
</reference>
<sequence length="201" mass="22103">LRRVHLYLSSRVNTAQTTSFIRCASPTATTQVMARKRRRGVIEKRRRDRINSSLSELRRLVPSAFEKQGSAKLEKAEILQMTVDHLKMLQATGGKGYVDAQALAVDFLCLGFRECVSEVSRYLSAVEGLDCTDPLRSRLLTHLTACASHLHLPPIITTTPTPPIHANVSPPAPSPVTSSGPQTPRSSSKPYRPWGTEVGAF</sequence>
<dbReference type="Gene3D" id="6.10.250.980">
    <property type="match status" value="1"/>
</dbReference>
<organism evidence="13 14">
    <name type="scientific">Neogobius melanostomus</name>
    <name type="common">round goby</name>
    <dbReference type="NCBI Taxonomy" id="47308"/>
    <lineage>
        <taxon>Eukaryota</taxon>
        <taxon>Metazoa</taxon>
        <taxon>Chordata</taxon>
        <taxon>Craniata</taxon>
        <taxon>Vertebrata</taxon>
        <taxon>Euteleostomi</taxon>
        <taxon>Actinopterygii</taxon>
        <taxon>Neopterygii</taxon>
        <taxon>Teleostei</taxon>
        <taxon>Neoteleostei</taxon>
        <taxon>Acanthomorphata</taxon>
        <taxon>Gobiaria</taxon>
        <taxon>Gobiiformes</taxon>
        <taxon>Gobioidei</taxon>
        <taxon>Gobiidae</taxon>
        <taxon>Benthophilinae</taxon>
        <taxon>Neogobiini</taxon>
        <taxon>Neogobius</taxon>
    </lineage>
</organism>
<evidence type="ECO:0000313" key="14">
    <source>
        <dbReference type="Proteomes" id="UP000694523"/>
    </source>
</evidence>
<evidence type="ECO:0000256" key="8">
    <source>
        <dbReference type="ARBA" id="ARBA00023242"/>
    </source>
</evidence>
<feature type="domain" description="BHLH" evidence="11">
    <location>
        <begin position="34"/>
        <end position="89"/>
    </location>
</feature>
<evidence type="ECO:0000256" key="7">
    <source>
        <dbReference type="ARBA" id="ARBA00023163"/>
    </source>
</evidence>
<dbReference type="Pfam" id="PF07527">
    <property type="entry name" value="Hairy_orange"/>
    <property type="match status" value="1"/>
</dbReference>
<feature type="region of interest" description="Disordered" evidence="10">
    <location>
        <begin position="161"/>
        <end position="201"/>
    </location>
</feature>
<dbReference type="Ensembl" id="ENSNMLT00000049210.1">
    <property type="protein sequence ID" value="ENSNMLP00000044331.1"/>
    <property type="gene ID" value="ENSNMLG00000026830.1"/>
</dbReference>
<dbReference type="GO" id="GO:0003677">
    <property type="term" value="F:DNA binding"/>
    <property type="evidence" value="ECO:0007669"/>
    <property type="project" value="UniProtKB-KW"/>
</dbReference>
<keyword evidence="3" id="KW-0678">Repressor</keyword>
<evidence type="ECO:0000256" key="3">
    <source>
        <dbReference type="ARBA" id="ARBA00022491"/>
    </source>
</evidence>
<dbReference type="GO" id="GO:0005634">
    <property type="term" value="C:nucleus"/>
    <property type="evidence" value="ECO:0007669"/>
    <property type="project" value="UniProtKB-SubCell"/>
</dbReference>
<evidence type="ECO:0000256" key="9">
    <source>
        <dbReference type="ARBA" id="ARBA00038262"/>
    </source>
</evidence>
<comment type="subcellular location">
    <subcellularLocation>
        <location evidence="1">Nucleus</location>
    </subcellularLocation>
</comment>
<dbReference type="SMART" id="SM00511">
    <property type="entry name" value="ORANGE"/>
    <property type="match status" value="1"/>
</dbReference>
<keyword evidence="8" id="KW-0539">Nucleus</keyword>
<dbReference type="GO" id="GO:0006355">
    <property type="term" value="P:regulation of DNA-templated transcription"/>
    <property type="evidence" value="ECO:0007669"/>
    <property type="project" value="InterPro"/>
</dbReference>
<keyword evidence="2" id="KW-0217">Developmental protein</keyword>
<comment type="similarity">
    <text evidence="9">Belongs to the HEY family.</text>
</comment>
<evidence type="ECO:0000256" key="6">
    <source>
        <dbReference type="ARBA" id="ARBA00023125"/>
    </source>
</evidence>
<keyword evidence="5" id="KW-0805">Transcription regulation</keyword>
<dbReference type="PANTHER" id="PTHR10985">
    <property type="entry name" value="BASIC HELIX-LOOP-HELIX TRANSCRIPTION FACTOR, HES-RELATED"/>
    <property type="match status" value="1"/>
</dbReference>
<name>A0A8C6V3V0_9GOBI</name>
<keyword evidence="4" id="KW-0914">Notch signaling pathway</keyword>
<dbReference type="PROSITE" id="PS51054">
    <property type="entry name" value="ORANGE"/>
    <property type="match status" value="1"/>
</dbReference>
<dbReference type="AlphaFoldDB" id="A0A8C6V3V0"/>
<keyword evidence="6" id="KW-0238">DNA-binding</keyword>
<dbReference type="FunFam" id="4.10.280.10:FF:000012">
    <property type="entry name" value="hairy/enhancer-of-split related with YRPW motif protein 1"/>
    <property type="match status" value="1"/>
</dbReference>
<dbReference type="SMART" id="SM00353">
    <property type="entry name" value="HLH"/>
    <property type="match status" value="1"/>
</dbReference>
<dbReference type="InterPro" id="IPR050370">
    <property type="entry name" value="HES_HEY"/>
</dbReference>
<dbReference type="GO" id="GO:0007219">
    <property type="term" value="P:Notch signaling pathway"/>
    <property type="evidence" value="ECO:0007669"/>
    <property type="project" value="UniProtKB-KW"/>
</dbReference>
<dbReference type="Proteomes" id="UP000694523">
    <property type="component" value="Unplaced"/>
</dbReference>
<dbReference type="PROSITE" id="PS50888">
    <property type="entry name" value="BHLH"/>
    <property type="match status" value="1"/>
</dbReference>
<reference evidence="13" key="2">
    <citation type="submission" date="2025-09" db="UniProtKB">
        <authorList>
            <consortium name="Ensembl"/>
        </authorList>
    </citation>
    <scope>IDENTIFICATION</scope>
</reference>
<dbReference type="SUPFAM" id="SSF47459">
    <property type="entry name" value="HLH, helix-loop-helix DNA-binding domain"/>
    <property type="match status" value="1"/>
</dbReference>
<dbReference type="SUPFAM" id="SSF158457">
    <property type="entry name" value="Orange domain-like"/>
    <property type="match status" value="1"/>
</dbReference>
<evidence type="ECO:0000259" key="12">
    <source>
        <dbReference type="PROSITE" id="PS51054"/>
    </source>
</evidence>
<evidence type="ECO:0000313" key="13">
    <source>
        <dbReference type="Ensembl" id="ENSNMLP00000044331.1"/>
    </source>
</evidence>
<dbReference type="Gene3D" id="4.10.280.10">
    <property type="entry name" value="Helix-loop-helix DNA-binding domain"/>
    <property type="match status" value="1"/>
</dbReference>
<dbReference type="GO" id="GO:0046983">
    <property type="term" value="F:protein dimerization activity"/>
    <property type="evidence" value="ECO:0007669"/>
    <property type="project" value="InterPro"/>
</dbReference>
<proteinExistence type="inferred from homology"/>
<dbReference type="InterPro" id="IPR036638">
    <property type="entry name" value="HLH_DNA-bd_sf"/>
</dbReference>
<keyword evidence="7" id="KW-0804">Transcription</keyword>